<dbReference type="InterPro" id="IPR006722">
    <property type="entry name" value="Sedlin"/>
</dbReference>
<sequence>MVISASVGISAFHRSSASSVCPFLASAASSVATTSSTARRRRRCRRFWNRDSLQGIFHSRPPESGFVIRNGPNMVSVVRRCGVLATEGASKGQDREEHRARANARVLVTTGTMSYYFAIVGTQDNPLFEYEFGTFKQGGDGQSRFTEQLRHLNQFILHSSLDIAEEVQWGQGQMYLKCIDKFFNNYISCFVTGANAKFLLLHQPTVPSPGSSSRSSTAIGANPTSPATEEAIKMFFTEVYENWVKAIMSPFYRANSEVRSPVFRARVAAAGRKYL</sequence>
<dbReference type="PANTHER" id="PTHR12403">
    <property type="entry name" value="TRAFFICKING PROTEIN PARTICLE COMPLEX SUBUNIT 2"/>
    <property type="match status" value="1"/>
</dbReference>
<dbReference type="InterPro" id="IPR011012">
    <property type="entry name" value="Longin-like_dom_sf"/>
</dbReference>
<dbReference type="GO" id="GO:0006888">
    <property type="term" value="P:endoplasmic reticulum to Golgi vesicle-mediated transport"/>
    <property type="evidence" value="ECO:0007669"/>
    <property type="project" value="InterPro"/>
</dbReference>
<name>A0AB34G151_9HYPO</name>
<dbReference type="CDD" id="cd14825">
    <property type="entry name" value="TRAPPC2_sedlin"/>
    <property type="match status" value="1"/>
</dbReference>
<dbReference type="AlphaFoldDB" id="A0AB34G151"/>
<protein>
    <submittedName>
        <fullName evidence="1">Trafficking protein particle complex subunit 2</fullName>
    </submittedName>
</protein>
<evidence type="ECO:0000313" key="2">
    <source>
        <dbReference type="Proteomes" id="UP001163105"/>
    </source>
</evidence>
<reference evidence="1" key="1">
    <citation type="submission" date="2023-01" db="EMBL/GenBank/DDBJ databases">
        <title>The growth and conidiation of Purpureocillium lavendulum are regulated by nitrogen source and histone H3K14 acetylation.</title>
        <authorList>
            <person name="Tang P."/>
            <person name="Han J."/>
            <person name="Zhang C."/>
            <person name="Tang P."/>
            <person name="Qi F."/>
            <person name="Zhang K."/>
            <person name="Liang L."/>
        </authorList>
    </citation>
    <scope>NUCLEOTIDE SEQUENCE</scope>
    <source>
        <strain evidence="1">YMF1.00683</strain>
    </source>
</reference>
<keyword evidence="2" id="KW-1185">Reference proteome</keyword>
<organism evidence="1 2">
    <name type="scientific">Purpureocillium lavendulum</name>
    <dbReference type="NCBI Taxonomy" id="1247861"/>
    <lineage>
        <taxon>Eukaryota</taxon>
        <taxon>Fungi</taxon>
        <taxon>Dikarya</taxon>
        <taxon>Ascomycota</taxon>
        <taxon>Pezizomycotina</taxon>
        <taxon>Sordariomycetes</taxon>
        <taxon>Hypocreomycetidae</taxon>
        <taxon>Hypocreales</taxon>
        <taxon>Ophiocordycipitaceae</taxon>
        <taxon>Purpureocillium</taxon>
    </lineage>
</organism>
<evidence type="ECO:0000313" key="1">
    <source>
        <dbReference type="EMBL" id="KAJ6444721.1"/>
    </source>
</evidence>
<dbReference type="EMBL" id="JAQHRD010000002">
    <property type="protein sequence ID" value="KAJ6444721.1"/>
    <property type="molecule type" value="Genomic_DNA"/>
</dbReference>
<dbReference type="Gene3D" id="3.30.450.70">
    <property type="match status" value="1"/>
</dbReference>
<dbReference type="SUPFAM" id="SSF64356">
    <property type="entry name" value="SNARE-like"/>
    <property type="match status" value="1"/>
</dbReference>
<proteinExistence type="predicted"/>
<dbReference type="GO" id="GO:0005737">
    <property type="term" value="C:cytoplasm"/>
    <property type="evidence" value="ECO:0007669"/>
    <property type="project" value="GOC"/>
</dbReference>
<comment type="caution">
    <text evidence="1">The sequence shown here is derived from an EMBL/GenBank/DDBJ whole genome shotgun (WGS) entry which is preliminary data.</text>
</comment>
<dbReference type="Proteomes" id="UP001163105">
    <property type="component" value="Unassembled WGS sequence"/>
</dbReference>
<dbReference type="Pfam" id="PF04628">
    <property type="entry name" value="Sedlin_N"/>
    <property type="match status" value="1"/>
</dbReference>
<accession>A0AB34G151</accession>
<gene>
    <name evidence="1" type="primary">TRAPPC2</name>
    <name evidence="1" type="ORF">O9K51_03117</name>
</gene>